<protein>
    <submittedName>
        <fullName evidence="1">Uncharacterized protein</fullName>
    </submittedName>
</protein>
<dbReference type="AlphaFoldDB" id="A0AAE5AD21"/>
<dbReference type="Proteomes" id="UP001186041">
    <property type="component" value="Unassembled WGS sequence"/>
</dbReference>
<organism evidence="1 2">
    <name type="scientific">Mycolicibacterium fortuitum</name>
    <name type="common">Mycobacterium fortuitum</name>
    <dbReference type="NCBI Taxonomy" id="1766"/>
    <lineage>
        <taxon>Bacteria</taxon>
        <taxon>Bacillati</taxon>
        <taxon>Actinomycetota</taxon>
        <taxon>Actinomycetes</taxon>
        <taxon>Mycobacteriales</taxon>
        <taxon>Mycobacteriaceae</taxon>
        <taxon>Mycolicibacterium</taxon>
    </lineage>
</organism>
<comment type="caution">
    <text evidence="1">The sequence shown here is derived from an EMBL/GenBank/DDBJ whole genome shotgun (WGS) entry which is preliminary data.</text>
</comment>
<reference evidence="1" key="1">
    <citation type="submission" date="2023-10" db="EMBL/GenBank/DDBJ databases">
        <title>Mycolicibacterium fortuitum clinical isolates causing pulmonary infections in humans.</title>
        <authorList>
            <person name="Mejia-Ponce P.M."/>
            <person name="Zenteno-Cuevas R."/>
            <person name="Licona-Cassani C."/>
        </authorList>
    </citation>
    <scope>NUCLEOTIDE SEQUENCE</scope>
    <source>
        <strain evidence="1">M8</strain>
    </source>
</reference>
<accession>A0AAE5AD21</accession>
<proteinExistence type="predicted"/>
<dbReference type="EMBL" id="JAWLVV010000010">
    <property type="protein sequence ID" value="MDV7291252.1"/>
    <property type="molecule type" value="Genomic_DNA"/>
</dbReference>
<dbReference type="RefSeq" id="WP_165609014.1">
    <property type="nucleotide sequence ID" value="NZ_JACKTK010000070.1"/>
</dbReference>
<sequence length="52" mass="5641">MAVLGHGAYGSQLLTLIVFDQARDIKVGALRKGTHMEYALAEGISLAWCAHR</sequence>
<evidence type="ECO:0000313" key="1">
    <source>
        <dbReference type="EMBL" id="MDV7291252.1"/>
    </source>
</evidence>
<gene>
    <name evidence="1" type="ORF">R4485_13890</name>
</gene>
<name>A0AAE5AD21_MYCFO</name>
<evidence type="ECO:0000313" key="2">
    <source>
        <dbReference type="Proteomes" id="UP001186041"/>
    </source>
</evidence>